<keyword evidence="1" id="KW-0472">Membrane</keyword>
<evidence type="ECO:0000256" key="1">
    <source>
        <dbReference type="SAM" id="Phobius"/>
    </source>
</evidence>
<feature type="transmembrane region" description="Helical" evidence="1">
    <location>
        <begin position="6"/>
        <end position="23"/>
    </location>
</feature>
<feature type="transmembrane region" description="Helical" evidence="1">
    <location>
        <begin position="118"/>
        <end position="139"/>
    </location>
</feature>
<name>A0A5D4SAL1_9BACI</name>
<feature type="transmembrane region" description="Helical" evidence="1">
    <location>
        <begin position="653"/>
        <end position="673"/>
    </location>
</feature>
<feature type="transmembrane region" description="Helical" evidence="1">
    <location>
        <begin position="265"/>
        <end position="284"/>
    </location>
</feature>
<sequence>MTNVLITVFLAVFAILTAALLFIQFRSKKKASASVGFGETATSWKTKYNQFSQRSYVNALRVPLFKKVVLRIRFRLETLSVYDEYTLRGEVMRIIFTILGLMSFIIITLLAFRPSWLVVFWVFLGLLFLSGVLIDFFVYRVEAKLLNQLKEFNNRVRYFYQQTKMVDEAFYESIQFVGPEMKVQANRIYSILTSVDPEAEMAKYEEVAPSRFLKVIAGLAVLVKDQGDVVSDKGSAFLRGLTSVNQELNTEILYRSKLSFQMRGLSILSLVPIFFALPIKNWALSTFPIMRTFYDSRIGFLAEVLVYGIALTSYMLIRKMREVNEAKYQNTLNRPQWEKWLLEKVPFLQRLTQAFSPNPYTKEHFKLSKLLKDANYPLKLDWLTLQRMILGLSVVVLLISGFIYAHSREKQSILYSAVPESLFAGSVSEDDQKALEEMSAFDRQVIEDIQQMEGLTPEMVQSHVAEQLGIKDIQDKKVKRATERVINKWLIVQNSFLKWWEVLLAFVLAFAAWCIPVWTLQFQKLLRYKDMENEVHQFLVLISILREFDRMSVYILLSWLERFGVVFKEPIQEALQTYDSGPEEALDQLTERVSFEPFQQIIERLKLAVVRISIKESFDDIDREREFYLEQRQEANQRSLNTKGTWANMLGMVPVYALTFLYLVIPLIYISVVESKDMIQRIQ</sequence>
<comment type="caution">
    <text evidence="2">The sequence shown here is derived from an EMBL/GenBank/DDBJ whole genome shotgun (WGS) entry which is preliminary data.</text>
</comment>
<keyword evidence="1" id="KW-0812">Transmembrane</keyword>
<gene>
    <name evidence="2" type="ORF">FZD47_21045</name>
</gene>
<proteinExistence type="predicted"/>
<reference evidence="2 3" key="1">
    <citation type="submission" date="2019-08" db="EMBL/GenBank/DDBJ databases">
        <title>Bacillus genomes from the desert of Cuatro Cienegas, Coahuila.</title>
        <authorList>
            <person name="Olmedo-Alvarez G."/>
        </authorList>
    </citation>
    <scope>NUCLEOTIDE SEQUENCE [LARGE SCALE GENOMIC DNA]</scope>
    <source>
        <strain evidence="2 3">CH37_1T</strain>
    </source>
</reference>
<dbReference type="RefSeq" id="WP_148950846.1">
    <property type="nucleotide sequence ID" value="NZ_VTES01000006.1"/>
</dbReference>
<dbReference type="EMBL" id="VTES01000006">
    <property type="protein sequence ID" value="TYS60697.1"/>
    <property type="molecule type" value="Genomic_DNA"/>
</dbReference>
<dbReference type="AlphaFoldDB" id="A0A5D4SAL1"/>
<feature type="transmembrane region" description="Helical" evidence="1">
    <location>
        <begin position="388"/>
        <end position="406"/>
    </location>
</feature>
<evidence type="ECO:0000313" key="2">
    <source>
        <dbReference type="EMBL" id="TYS60697.1"/>
    </source>
</evidence>
<organism evidence="2 3">
    <name type="scientific">Bacillus infantis</name>
    <dbReference type="NCBI Taxonomy" id="324767"/>
    <lineage>
        <taxon>Bacteria</taxon>
        <taxon>Bacillati</taxon>
        <taxon>Bacillota</taxon>
        <taxon>Bacilli</taxon>
        <taxon>Bacillales</taxon>
        <taxon>Bacillaceae</taxon>
        <taxon>Bacillus</taxon>
    </lineage>
</organism>
<feature type="transmembrane region" description="Helical" evidence="1">
    <location>
        <begin position="296"/>
        <end position="317"/>
    </location>
</feature>
<keyword evidence="1" id="KW-1133">Transmembrane helix</keyword>
<dbReference type="Proteomes" id="UP000323732">
    <property type="component" value="Unassembled WGS sequence"/>
</dbReference>
<accession>A0A5D4SAL1</accession>
<evidence type="ECO:0000313" key="3">
    <source>
        <dbReference type="Proteomes" id="UP000323732"/>
    </source>
</evidence>
<feature type="transmembrane region" description="Helical" evidence="1">
    <location>
        <begin position="94"/>
        <end position="112"/>
    </location>
</feature>
<protein>
    <submittedName>
        <fullName evidence="2">Uncharacterized protein</fullName>
    </submittedName>
</protein>
<feature type="transmembrane region" description="Helical" evidence="1">
    <location>
        <begin position="499"/>
        <end position="518"/>
    </location>
</feature>